<feature type="compositionally biased region" description="Polar residues" evidence="1">
    <location>
        <begin position="193"/>
        <end position="206"/>
    </location>
</feature>
<evidence type="ECO:0000256" key="1">
    <source>
        <dbReference type="SAM" id="MobiDB-lite"/>
    </source>
</evidence>
<name>A0A2S9J823_9SPHI</name>
<dbReference type="Gene3D" id="1.10.10.10">
    <property type="entry name" value="Winged helix-like DNA-binding domain superfamily/Winged helix DNA-binding domain"/>
    <property type="match status" value="1"/>
</dbReference>
<dbReference type="Pfam" id="PF13884">
    <property type="entry name" value="Peptidase_S74"/>
    <property type="match status" value="1"/>
</dbReference>
<dbReference type="InterPro" id="IPR036388">
    <property type="entry name" value="WH-like_DNA-bd_sf"/>
</dbReference>
<dbReference type="OrthoDB" id="839742at2"/>
<dbReference type="Proteomes" id="UP000239711">
    <property type="component" value="Unassembled WGS sequence"/>
</dbReference>
<organism evidence="4 5">
    <name type="scientific">Sphingobacterium haloxyli</name>
    <dbReference type="NCBI Taxonomy" id="2100533"/>
    <lineage>
        <taxon>Bacteria</taxon>
        <taxon>Pseudomonadati</taxon>
        <taxon>Bacteroidota</taxon>
        <taxon>Sphingobacteriia</taxon>
        <taxon>Sphingobacteriales</taxon>
        <taxon>Sphingobacteriaceae</taxon>
        <taxon>Sphingobacterium</taxon>
    </lineage>
</organism>
<keyword evidence="2" id="KW-0732">Signal</keyword>
<protein>
    <recommendedName>
        <fullName evidence="3">Peptidase S74 domain-containing protein</fullName>
    </recommendedName>
</protein>
<keyword evidence="5" id="KW-1185">Reference proteome</keyword>
<evidence type="ECO:0000313" key="5">
    <source>
        <dbReference type="Proteomes" id="UP000239711"/>
    </source>
</evidence>
<gene>
    <name evidence="4" type="ORF">C5745_03010</name>
</gene>
<dbReference type="EMBL" id="PVBQ01000002">
    <property type="protein sequence ID" value="PRD48921.1"/>
    <property type="molecule type" value="Genomic_DNA"/>
</dbReference>
<proteinExistence type="predicted"/>
<reference evidence="4 5" key="1">
    <citation type="submission" date="2018-02" db="EMBL/GenBank/DDBJ databases">
        <title>The draft genome of Sphingobacterium sp. 5JN-11.</title>
        <authorList>
            <person name="Liu L."/>
            <person name="Li L."/>
            <person name="Liang L."/>
            <person name="Zhang X."/>
            <person name="Wang T."/>
        </authorList>
    </citation>
    <scope>NUCLEOTIDE SEQUENCE [LARGE SCALE GENOMIC DNA]</scope>
    <source>
        <strain evidence="4 5">5JN-11</strain>
    </source>
</reference>
<sequence>MKNFTLLCVLLFGTVAAYAQLKVFPNKRVLIGEGPNPPAHTFETYLGTMAMNFTNRPLWFNIASSDPRIQTTTGGKIVFYNTANSGYIDIQVKAVLTTSDAKFKTNVASIGDNGSALTTVKQLKGVEFNFRDEVNGIKHAGFIAQDLEKVLPHLVHTDDSVGNKAIDYQAIIPYLVEAIKEQQVQIDQLKQKLSASAPNTDTNNAENRLAGEAARDEKRLIHLAVHAQE</sequence>
<dbReference type="InterPro" id="IPR030392">
    <property type="entry name" value="S74_ICA"/>
</dbReference>
<evidence type="ECO:0000256" key="2">
    <source>
        <dbReference type="SAM" id="SignalP"/>
    </source>
</evidence>
<evidence type="ECO:0000313" key="4">
    <source>
        <dbReference type="EMBL" id="PRD48921.1"/>
    </source>
</evidence>
<feature type="signal peptide" evidence="2">
    <location>
        <begin position="1"/>
        <end position="19"/>
    </location>
</feature>
<feature type="chain" id="PRO_5015454872" description="Peptidase S74 domain-containing protein" evidence="2">
    <location>
        <begin position="20"/>
        <end position="229"/>
    </location>
</feature>
<dbReference type="AlphaFoldDB" id="A0A2S9J823"/>
<feature type="domain" description="Peptidase S74" evidence="3">
    <location>
        <begin position="99"/>
        <end position="193"/>
    </location>
</feature>
<dbReference type="PROSITE" id="PS51688">
    <property type="entry name" value="ICA"/>
    <property type="match status" value="1"/>
</dbReference>
<comment type="caution">
    <text evidence="4">The sequence shown here is derived from an EMBL/GenBank/DDBJ whole genome shotgun (WGS) entry which is preliminary data.</text>
</comment>
<evidence type="ECO:0000259" key="3">
    <source>
        <dbReference type="PROSITE" id="PS51688"/>
    </source>
</evidence>
<accession>A0A2S9J823</accession>
<feature type="region of interest" description="Disordered" evidence="1">
    <location>
        <begin position="193"/>
        <end position="212"/>
    </location>
</feature>
<dbReference type="RefSeq" id="WP_105715486.1">
    <property type="nucleotide sequence ID" value="NZ_PVBQ01000002.1"/>
</dbReference>